<comment type="caution">
    <text evidence="15">The sequence shown here is derived from an EMBL/GenBank/DDBJ whole genome shotgun (WGS) entry which is preliminary data.</text>
</comment>
<accession>A0A0A2LXH7</accession>
<dbReference type="InterPro" id="IPR036942">
    <property type="entry name" value="Beta-barrel_TonB_sf"/>
</dbReference>
<evidence type="ECO:0000313" key="16">
    <source>
        <dbReference type="Proteomes" id="UP000030152"/>
    </source>
</evidence>
<keyword evidence="3 10" id="KW-1134">Transmembrane beta strand</keyword>
<sequence length="867" mass="95594">MKRLKEILFSALLLLAGTVAWSQETVTGTVIDDAGLPLPAATVAVKGSSDATTTGIDGTFTVSTSVTSGEIVVSFLGFQTKSVAFTITPGQALNVGTINLAANSEELENIVIVGTGIIDLEEDRRTPVASTTIRRSEIQQKTGNQEFPEIMKNTPSVYVASSAGGYGDSQMFLRGFDQTNTAFLLNGQPINGMEDGNMYWSNWQGMTDVANAIQVQRGLGSSKLAISSVGGTVNIVTKATELKKGGFAQSIVGNNNYIKTTLGYNTGMMQNGFGASVMITDWSGDGYNRGTRGEGQNYFVSLGYKPNDRHTFNFLLFGAPQQHDQNYTKAISNYLRYGRKYNNNYGFLDGDYLSERTNYYHKPVANFNWDYNINSDMQLSTVLYASWGRGGGTGNWGNGKKTTADGHVDFAAIRNNNMALPGRIGTLAARTSPEAAYAIRNSVNNHAWYGVVSNFNHKLTETLSYNAGIDLRTYKGNHYREISNYLGLDGFSVTDNKQYPDGYIVTEQYSANPWSALTNNPADNQKVNYDYDERISYGGIFGQLEYAANSFSAYVQGAVSSQSHVRWDRFGYTQAEEKSAKVSNTGYNIKGGANYSFTPQHSIFANAGFYSKQPYHDNIYLNFGNDVNPLTKNEKITGLEAGYRFKSRFVDVNVDVYRTGWKDRVTTTSTTDQATGQLVYTNNSGVNQLHKGVEVSLVARPLQSLNIKGFASLGDWEYDDNIYQRKYDENQRLLEETIQEVKGGKVGPAAQTTFGLGATYRIVNGLSVDADWRTYSNMYADVVTKDNIELPSYDLVDAGVTYTLKFAENSLTFRLNVNNVFDEVYLSEMTTANAAEPGAELYRGINVSNNVFFGNGRTYNFGMRFNF</sequence>
<dbReference type="PROSITE" id="PS52016">
    <property type="entry name" value="TONB_DEPENDENT_REC_3"/>
    <property type="match status" value="1"/>
</dbReference>
<dbReference type="InterPro" id="IPR012910">
    <property type="entry name" value="Plug_dom"/>
</dbReference>
<dbReference type="AlphaFoldDB" id="A0A0A2LXH7"/>
<dbReference type="InterPro" id="IPR000531">
    <property type="entry name" value="Beta-barrel_TonB"/>
</dbReference>
<keyword evidence="7 10" id="KW-0472">Membrane</keyword>
<dbReference type="OrthoDB" id="9761152at2"/>
<evidence type="ECO:0000256" key="5">
    <source>
        <dbReference type="ARBA" id="ARBA00022729"/>
    </source>
</evidence>
<evidence type="ECO:0000313" key="15">
    <source>
        <dbReference type="EMBL" id="KGO84659.1"/>
    </source>
</evidence>
<keyword evidence="4 10" id="KW-0812">Transmembrane</keyword>
<keyword evidence="2 10" id="KW-0813">Transport</keyword>
<dbReference type="GO" id="GO:0044718">
    <property type="term" value="P:siderophore transmembrane transport"/>
    <property type="evidence" value="ECO:0007669"/>
    <property type="project" value="TreeGrafter"/>
</dbReference>
<evidence type="ECO:0000256" key="10">
    <source>
        <dbReference type="PROSITE-ProRule" id="PRU01360"/>
    </source>
</evidence>
<organism evidence="15 16">
    <name type="scientific">Flavobacterium rivuli WB 3.3-2 = DSM 21788</name>
    <dbReference type="NCBI Taxonomy" id="1121895"/>
    <lineage>
        <taxon>Bacteria</taxon>
        <taxon>Pseudomonadati</taxon>
        <taxon>Bacteroidota</taxon>
        <taxon>Flavobacteriia</taxon>
        <taxon>Flavobacteriales</taxon>
        <taxon>Flavobacteriaceae</taxon>
        <taxon>Flavobacterium</taxon>
    </lineage>
</organism>
<dbReference type="SUPFAM" id="SSF49464">
    <property type="entry name" value="Carboxypeptidase regulatory domain-like"/>
    <property type="match status" value="1"/>
</dbReference>
<evidence type="ECO:0000256" key="7">
    <source>
        <dbReference type="ARBA" id="ARBA00023136"/>
    </source>
</evidence>
<dbReference type="Proteomes" id="UP000030152">
    <property type="component" value="Unassembled WGS sequence"/>
</dbReference>
<evidence type="ECO:0000256" key="1">
    <source>
        <dbReference type="ARBA" id="ARBA00004571"/>
    </source>
</evidence>
<dbReference type="Gene3D" id="2.170.130.10">
    <property type="entry name" value="TonB-dependent receptor, plug domain"/>
    <property type="match status" value="1"/>
</dbReference>
<dbReference type="Pfam" id="PF00593">
    <property type="entry name" value="TonB_dep_Rec_b-barrel"/>
    <property type="match status" value="1"/>
</dbReference>
<evidence type="ECO:0000256" key="2">
    <source>
        <dbReference type="ARBA" id="ARBA00022448"/>
    </source>
</evidence>
<dbReference type="Pfam" id="PF13715">
    <property type="entry name" value="CarbopepD_reg_2"/>
    <property type="match status" value="1"/>
</dbReference>
<feature type="domain" description="TonB-dependent receptor-like beta-barrel" evidence="13">
    <location>
        <begin position="321"/>
        <end position="820"/>
    </location>
</feature>
<keyword evidence="6 11" id="KW-0798">TonB box</keyword>
<keyword evidence="9 10" id="KW-0998">Cell outer membrane</keyword>
<comment type="similarity">
    <text evidence="10 11">Belongs to the TonB-dependent receptor family.</text>
</comment>
<comment type="subcellular location">
    <subcellularLocation>
        <location evidence="1 10">Cell outer membrane</location>
        <topology evidence="1 10">Multi-pass membrane protein</topology>
    </subcellularLocation>
</comment>
<evidence type="ECO:0000256" key="6">
    <source>
        <dbReference type="ARBA" id="ARBA00023077"/>
    </source>
</evidence>
<dbReference type="Pfam" id="PF07715">
    <property type="entry name" value="Plug"/>
    <property type="match status" value="1"/>
</dbReference>
<feature type="chain" id="PRO_5001990627" evidence="12">
    <location>
        <begin position="23"/>
        <end position="867"/>
    </location>
</feature>
<evidence type="ECO:0000256" key="8">
    <source>
        <dbReference type="ARBA" id="ARBA00023170"/>
    </source>
</evidence>
<feature type="domain" description="TonB-dependent receptor plug" evidence="14">
    <location>
        <begin position="124"/>
        <end position="232"/>
    </location>
</feature>
<evidence type="ECO:0000259" key="13">
    <source>
        <dbReference type="Pfam" id="PF00593"/>
    </source>
</evidence>
<dbReference type="PANTHER" id="PTHR30069:SF29">
    <property type="entry name" value="HEMOGLOBIN AND HEMOGLOBIN-HAPTOGLOBIN-BINDING PROTEIN 1-RELATED"/>
    <property type="match status" value="1"/>
</dbReference>
<dbReference type="eggNOG" id="COG4772">
    <property type="taxonomic scope" value="Bacteria"/>
</dbReference>
<dbReference type="EMBL" id="JRLX01000043">
    <property type="protein sequence ID" value="KGO84659.1"/>
    <property type="molecule type" value="Genomic_DNA"/>
</dbReference>
<evidence type="ECO:0000259" key="14">
    <source>
        <dbReference type="Pfam" id="PF07715"/>
    </source>
</evidence>
<dbReference type="GO" id="GO:0009279">
    <property type="term" value="C:cell outer membrane"/>
    <property type="evidence" value="ECO:0007669"/>
    <property type="project" value="UniProtKB-SubCell"/>
</dbReference>
<dbReference type="STRING" id="1121895.GCA_000378485_02746"/>
<evidence type="ECO:0000256" key="12">
    <source>
        <dbReference type="SAM" id="SignalP"/>
    </source>
</evidence>
<dbReference type="GO" id="GO:0015344">
    <property type="term" value="F:siderophore uptake transmembrane transporter activity"/>
    <property type="evidence" value="ECO:0007669"/>
    <property type="project" value="TreeGrafter"/>
</dbReference>
<dbReference type="PROSITE" id="PS01156">
    <property type="entry name" value="TONB_DEPENDENT_REC_2"/>
    <property type="match status" value="1"/>
</dbReference>
<dbReference type="InterPro" id="IPR008969">
    <property type="entry name" value="CarboxyPept-like_regulatory"/>
</dbReference>
<name>A0A0A2LXH7_9FLAO</name>
<evidence type="ECO:0000256" key="4">
    <source>
        <dbReference type="ARBA" id="ARBA00022692"/>
    </source>
</evidence>
<dbReference type="RefSeq" id="WP_020213914.1">
    <property type="nucleotide sequence ID" value="NZ_JRLX01000043.1"/>
</dbReference>
<dbReference type="SUPFAM" id="SSF56935">
    <property type="entry name" value="Porins"/>
    <property type="match status" value="1"/>
</dbReference>
<keyword evidence="5 12" id="KW-0732">Signal</keyword>
<dbReference type="InterPro" id="IPR010917">
    <property type="entry name" value="TonB_rcpt_CS"/>
</dbReference>
<feature type="signal peptide" evidence="12">
    <location>
        <begin position="1"/>
        <end position="22"/>
    </location>
</feature>
<proteinExistence type="inferred from homology"/>
<dbReference type="InterPro" id="IPR039426">
    <property type="entry name" value="TonB-dep_rcpt-like"/>
</dbReference>
<dbReference type="InterPro" id="IPR037066">
    <property type="entry name" value="Plug_dom_sf"/>
</dbReference>
<gene>
    <name evidence="15" type="ORF">Q765_20380</name>
</gene>
<dbReference type="Gene3D" id="2.60.40.1120">
    <property type="entry name" value="Carboxypeptidase-like, regulatory domain"/>
    <property type="match status" value="1"/>
</dbReference>
<evidence type="ECO:0000256" key="9">
    <source>
        <dbReference type="ARBA" id="ARBA00023237"/>
    </source>
</evidence>
<evidence type="ECO:0000256" key="3">
    <source>
        <dbReference type="ARBA" id="ARBA00022452"/>
    </source>
</evidence>
<reference evidence="15 16" key="1">
    <citation type="submission" date="2013-09" db="EMBL/GenBank/DDBJ databases">
        <authorList>
            <person name="Zeng Z."/>
            <person name="Chen C."/>
        </authorList>
    </citation>
    <scope>NUCLEOTIDE SEQUENCE [LARGE SCALE GENOMIC DNA]</scope>
    <source>
        <strain evidence="15 16">WB 3.3-2</strain>
    </source>
</reference>
<dbReference type="PANTHER" id="PTHR30069">
    <property type="entry name" value="TONB-DEPENDENT OUTER MEMBRANE RECEPTOR"/>
    <property type="match status" value="1"/>
</dbReference>
<keyword evidence="16" id="KW-1185">Reference proteome</keyword>
<dbReference type="Gene3D" id="2.40.170.20">
    <property type="entry name" value="TonB-dependent receptor, beta-barrel domain"/>
    <property type="match status" value="1"/>
</dbReference>
<protein>
    <submittedName>
        <fullName evidence="15">TonB-dependent receptor</fullName>
    </submittedName>
</protein>
<evidence type="ECO:0000256" key="11">
    <source>
        <dbReference type="RuleBase" id="RU003357"/>
    </source>
</evidence>
<keyword evidence="8 15" id="KW-0675">Receptor</keyword>